<proteinExistence type="inferred from homology"/>
<reference evidence="7" key="1">
    <citation type="submission" date="2019-10" db="EMBL/GenBank/DDBJ databases">
        <authorList>
            <person name="Zhang R."/>
            <person name="Pan Y."/>
            <person name="Wang J."/>
            <person name="Ma R."/>
            <person name="Yu S."/>
        </authorList>
    </citation>
    <scope>NUCLEOTIDE SEQUENCE</scope>
    <source>
        <strain evidence="7">LA-IB0</strain>
        <tissue evidence="7">Leaf</tissue>
    </source>
</reference>
<evidence type="ECO:0000256" key="4">
    <source>
        <dbReference type="RuleBase" id="RU000628"/>
    </source>
</evidence>
<comment type="caution">
    <text evidence="7">The sequence shown here is derived from an EMBL/GenBank/DDBJ whole genome shotgun (WGS) entry which is preliminary data.</text>
</comment>
<feature type="chain" id="PRO_5043910854" description="Non-specific lipid-transfer protein" evidence="5">
    <location>
        <begin position="28"/>
        <end position="118"/>
    </location>
</feature>
<dbReference type="InterPro" id="IPR036312">
    <property type="entry name" value="Bifun_inhib/LTP/seed_sf"/>
</dbReference>
<dbReference type="PRINTS" id="PR00382">
    <property type="entry name" value="LIPIDTRNSFER"/>
</dbReference>
<dbReference type="CDD" id="cd01960">
    <property type="entry name" value="nsLTP1"/>
    <property type="match status" value="1"/>
</dbReference>
<dbReference type="InterPro" id="IPR000528">
    <property type="entry name" value="Plant_nsLTP"/>
</dbReference>
<evidence type="ECO:0000259" key="6">
    <source>
        <dbReference type="SMART" id="SM00499"/>
    </source>
</evidence>
<dbReference type="Pfam" id="PF00234">
    <property type="entry name" value="Tryp_alpha_amyl"/>
    <property type="match status" value="1"/>
</dbReference>
<evidence type="ECO:0000256" key="1">
    <source>
        <dbReference type="ARBA" id="ARBA00009748"/>
    </source>
</evidence>
<dbReference type="Gene3D" id="1.10.110.10">
    <property type="entry name" value="Plant lipid-transfer and hydrophobic proteins"/>
    <property type="match status" value="1"/>
</dbReference>
<dbReference type="EMBL" id="WHWC01000011">
    <property type="protein sequence ID" value="KAG8374472.1"/>
    <property type="molecule type" value="Genomic_DNA"/>
</dbReference>
<gene>
    <name evidence="7" type="ORF">BUALT_Bualt11G0135900</name>
</gene>
<dbReference type="GO" id="GO:0006869">
    <property type="term" value="P:lipid transport"/>
    <property type="evidence" value="ECO:0007669"/>
    <property type="project" value="InterPro"/>
</dbReference>
<protein>
    <recommendedName>
        <fullName evidence="4">Non-specific lipid-transfer protein</fullName>
    </recommendedName>
</protein>
<evidence type="ECO:0000256" key="5">
    <source>
        <dbReference type="SAM" id="SignalP"/>
    </source>
</evidence>
<dbReference type="SMART" id="SM00499">
    <property type="entry name" value="AAI"/>
    <property type="match status" value="1"/>
</dbReference>
<dbReference type="GO" id="GO:0008289">
    <property type="term" value="F:lipid binding"/>
    <property type="evidence" value="ECO:0007669"/>
    <property type="project" value="UniProtKB-KW"/>
</dbReference>
<evidence type="ECO:0000313" key="7">
    <source>
        <dbReference type="EMBL" id="KAG8374472.1"/>
    </source>
</evidence>
<evidence type="ECO:0000313" key="8">
    <source>
        <dbReference type="Proteomes" id="UP000826271"/>
    </source>
</evidence>
<dbReference type="PANTHER" id="PTHR33076">
    <property type="entry name" value="NON-SPECIFIC LIPID-TRANSFER PROTEIN 2-RELATED"/>
    <property type="match status" value="1"/>
</dbReference>
<keyword evidence="5" id="KW-0732">Signal</keyword>
<dbReference type="PROSITE" id="PS00597">
    <property type="entry name" value="PLANT_LTP"/>
    <property type="match status" value="1"/>
</dbReference>
<dbReference type="InterPro" id="IPR016140">
    <property type="entry name" value="Bifunc_inhib/LTP/seed_store"/>
</dbReference>
<evidence type="ECO:0000256" key="2">
    <source>
        <dbReference type="ARBA" id="ARBA00022448"/>
    </source>
</evidence>
<dbReference type="AlphaFoldDB" id="A0AAV6X1B9"/>
<dbReference type="SUPFAM" id="SSF47699">
    <property type="entry name" value="Bifunctional inhibitor/lipid-transfer protein/seed storage 2S albumin"/>
    <property type="match status" value="1"/>
</dbReference>
<accession>A0AAV6X1B9</accession>
<keyword evidence="8" id="KW-1185">Reference proteome</keyword>
<keyword evidence="2 4" id="KW-0813">Transport</keyword>
<comment type="similarity">
    <text evidence="1 4">Belongs to the plant LTP family.</text>
</comment>
<feature type="domain" description="Bifunctional inhibitor/plant lipid transfer protein/seed storage helical" evidence="6">
    <location>
        <begin position="31"/>
        <end position="114"/>
    </location>
</feature>
<evidence type="ECO:0000256" key="3">
    <source>
        <dbReference type="ARBA" id="ARBA00023121"/>
    </source>
</evidence>
<feature type="signal peptide" evidence="5">
    <location>
        <begin position="1"/>
        <end position="27"/>
    </location>
</feature>
<keyword evidence="3 4" id="KW-0446">Lipid-binding</keyword>
<dbReference type="Proteomes" id="UP000826271">
    <property type="component" value="Unassembled WGS sequence"/>
</dbReference>
<comment type="function">
    <text evidence="4">Plant non-specific lipid-transfer proteins transfer phospholipids as well as galactolipids across membranes. May play a role in wax or cutin deposition in the cell walls of expanding epidermal cells and certain secretory tissues.</text>
</comment>
<organism evidence="7 8">
    <name type="scientific">Buddleja alternifolia</name>
    <dbReference type="NCBI Taxonomy" id="168488"/>
    <lineage>
        <taxon>Eukaryota</taxon>
        <taxon>Viridiplantae</taxon>
        <taxon>Streptophyta</taxon>
        <taxon>Embryophyta</taxon>
        <taxon>Tracheophyta</taxon>
        <taxon>Spermatophyta</taxon>
        <taxon>Magnoliopsida</taxon>
        <taxon>eudicotyledons</taxon>
        <taxon>Gunneridae</taxon>
        <taxon>Pentapetalae</taxon>
        <taxon>asterids</taxon>
        <taxon>lamiids</taxon>
        <taxon>Lamiales</taxon>
        <taxon>Scrophulariaceae</taxon>
        <taxon>Buddlejeae</taxon>
        <taxon>Buddleja</taxon>
    </lineage>
</organism>
<sequence length="118" mass="12392">MGKHNINVVNVGWVVVVLCMVVEVAEGGITCQTVVSSLRPCMTYLKEGGDLPADCCGGVQSLNSAASTPADRQTACNCLKLAAKASAVQPQYAADLPSRCQVNIGYEISYNTDCAKVH</sequence>
<name>A0AAV6X1B9_9LAMI</name>